<keyword evidence="3" id="KW-1003">Cell membrane</keyword>
<organism evidence="8 9">
    <name type="scientific">[Clostridium] methylpentosum DSM 5476</name>
    <dbReference type="NCBI Taxonomy" id="537013"/>
    <lineage>
        <taxon>Bacteria</taxon>
        <taxon>Bacillati</taxon>
        <taxon>Bacillota</taxon>
        <taxon>Clostridia</taxon>
        <taxon>Eubacteriales</taxon>
        <taxon>Oscillospiraceae</taxon>
        <taxon>Oscillospiraceae incertae sedis</taxon>
    </lineage>
</organism>
<comment type="caution">
    <text evidence="8">The sequence shown here is derived from an EMBL/GenBank/DDBJ whole genome shotgun (WGS) entry which is preliminary data.</text>
</comment>
<comment type="subcellular location">
    <subcellularLocation>
        <location evidence="1">Cell membrane</location>
        <topology evidence="1">Multi-pass membrane protein</topology>
    </subcellularLocation>
</comment>
<dbReference type="Gene3D" id="3.30.240.20">
    <property type="entry name" value="bsu07140 like domains"/>
    <property type="match status" value="2"/>
</dbReference>
<dbReference type="eggNOG" id="COG2323">
    <property type="taxonomic scope" value="Bacteria"/>
</dbReference>
<dbReference type="PANTHER" id="PTHR34582:SF6">
    <property type="entry name" value="UPF0702 TRANSMEMBRANE PROTEIN YCAP"/>
    <property type="match status" value="1"/>
</dbReference>
<dbReference type="Pfam" id="PF04239">
    <property type="entry name" value="DUF421"/>
    <property type="match status" value="1"/>
</dbReference>
<keyword evidence="4" id="KW-0812">Transmembrane</keyword>
<proteinExistence type="inferred from homology"/>
<feature type="domain" description="YetF C-terminal" evidence="7">
    <location>
        <begin position="88"/>
        <end position="219"/>
    </location>
</feature>
<name>C0EEF7_9FIRM</name>
<evidence type="ECO:0000256" key="2">
    <source>
        <dbReference type="ARBA" id="ARBA00006448"/>
    </source>
</evidence>
<evidence type="ECO:0000256" key="6">
    <source>
        <dbReference type="ARBA" id="ARBA00023136"/>
    </source>
</evidence>
<dbReference type="PANTHER" id="PTHR34582">
    <property type="entry name" value="UPF0702 TRANSMEMBRANE PROTEIN YCAP"/>
    <property type="match status" value="1"/>
</dbReference>
<protein>
    <recommendedName>
        <fullName evidence="7">YetF C-terminal domain-containing protein</fullName>
    </recommendedName>
</protein>
<accession>C0EEF7</accession>
<sequence length="242" mass="27362">MIINAEEKNMLIIFVRAILLYILIIFSMRFMGKRQIGELQPGELVMTIMISNMAALPIEDTNIPMLTGAVPILALVCFEILLSCITLKNKRLRETISGSPVIIVEDGVVKQEELHKLRFSIDDLMEGLRSKDVFDLQEVHYAIVETNGTLSVLKKFAAQNTTAEMLDLQGEDNAPPLVVISDGRLIKDNLDRYGIKESWVRSTLHKKYLQVSDVFLMTVDKNNNYYIVNKAEYAPANKEEGL</sequence>
<comment type="similarity">
    <text evidence="2">Belongs to the UPF0702 family.</text>
</comment>
<dbReference type="EMBL" id="ACEC01000070">
    <property type="protein sequence ID" value="EEG30145.1"/>
    <property type="molecule type" value="Genomic_DNA"/>
</dbReference>
<reference evidence="8 9" key="1">
    <citation type="submission" date="2009-01" db="EMBL/GenBank/DDBJ databases">
        <authorList>
            <person name="Fulton L."/>
            <person name="Clifton S."/>
            <person name="Fulton B."/>
            <person name="Xu J."/>
            <person name="Minx P."/>
            <person name="Pepin K.H."/>
            <person name="Johnson M."/>
            <person name="Bhonagiri V."/>
            <person name="Nash W.E."/>
            <person name="Mardis E.R."/>
            <person name="Wilson R.K."/>
        </authorList>
    </citation>
    <scope>NUCLEOTIDE SEQUENCE [LARGE SCALE GENOMIC DNA]</scope>
    <source>
        <strain evidence="8 9">DSM 5476</strain>
    </source>
</reference>
<reference evidence="8 9" key="2">
    <citation type="submission" date="2009-02" db="EMBL/GenBank/DDBJ databases">
        <title>Draft genome sequence of Clostridium methylpentosum (DSM 5476).</title>
        <authorList>
            <person name="Sudarsanam P."/>
            <person name="Ley R."/>
            <person name="Guruge J."/>
            <person name="Turnbaugh P.J."/>
            <person name="Mahowald M."/>
            <person name="Liep D."/>
            <person name="Gordon J."/>
        </authorList>
    </citation>
    <scope>NUCLEOTIDE SEQUENCE [LARGE SCALE GENOMIC DNA]</scope>
    <source>
        <strain evidence="8 9">DSM 5476</strain>
    </source>
</reference>
<evidence type="ECO:0000313" key="8">
    <source>
        <dbReference type="EMBL" id="EEG30145.1"/>
    </source>
</evidence>
<dbReference type="HOGENOM" id="CLU_077149_0_1_9"/>
<dbReference type="InterPro" id="IPR023090">
    <property type="entry name" value="UPF0702_alpha/beta_dom_sf"/>
</dbReference>
<keyword evidence="6" id="KW-0472">Membrane</keyword>
<evidence type="ECO:0000256" key="1">
    <source>
        <dbReference type="ARBA" id="ARBA00004651"/>
    </source>
</evidence>
<gene>
    <name evidence="8" type="ORF">CLOSTMETH_02243</name>
</gene>
<dbReference type="AlphaFoldDB" id="C0EEF7"/>
<evidence type="ECO:0000256" key="4">
    <source>
        <dbReference type="ARBA" id="ARBA00022692"/>
    </source>
</evidence>
<keyword evidence="9" id="KW-1185">Reference proteome</keyword>
<dbReference type="GO" id="GO:0005886">
    <property type="term" value="C:plasma membrane"/>
    <property type="evidence" value="ECO:0007669"/>
    <property type="project" value="UniProtKB-SubCell"/>
</dbReference>
<dbReference type="InterPro" id="IPR007353">
    <property type="entry name" value="DUF421"/>
</dbReference>
<dbReference type="Proteomes" id="UP000003340">
    <property type="component" value="Unassembled WGS sequence"/>
</dbReference>
<dbReference type="STRING" id="537013.CLOSTMETH_02243"/>
<evidence type="ECO:0000256" key="5">
    <source>
        <dbReference type="ARBA" id="ARBA00022989"/>
    </source>
</evidence>
<evidence type="ECO:0000259" key="7">
    <source>
        <dbReference type="Pfam" id="PF04239"/>
    </source>
</evidence>
<keyword evidence="5" id="KW-1133">Transmembrane helix</keyword>
<evidence type="ECO:0000256" key="3">
    <source>
        <dbReference type="ARBA" id="ARBA00022475"/>
    </source>
</evidence>
<evidence type="ECO:0000313" key="9">
    <source>
        <dbReference type="Proteomes" id="UP000003340"/>
    </source>
</evidence>